<dbReference type="KEGG" id="hdh:G5B40_15095"/>
<gene>
    <name evidence="2" type="ORF">G5B40_15095</name>
</gene>
<dbReference type="RefSeq" id="WP_165100164.1">
    <property type="nucleotide sequence ID" value="NZ_CP049056.1"/>
</dbReference>
<evidence type="ECO:0000313" key="3">
    <source>
        <dbReference type="Proteomes" id="UP000503336"/>
    </source>
</evidence>
<dbReference type="AlphaFoldDB" id="A0A7L5BY22"/>
<feature type="domain" description="Helix-turn-helix" evidence="1">
    <location>
        <begin position="10"/>
        <end position="51"/>
    </location>
</feature>
<dbReference type="EMBL" id="CP049056">
    <property type="protein sequence ID" value="QIE56642.1"/>
    <property type="molecule type" value="Genomic_DNA"/>
</dbReference>
<dbReference type="Pfam" id="PF12728">
    <property type="entry name" value="HTH_17"/>
    <property type="match status" value="1"/>
</dbReference>
<sequence length="62" mass="7159">MTRKIASPRLLTIRDAAEEAGVCTRTVRRWIKAGLLPIRRLGGSERLVRIEENVWRAFLREA</sequence>
<protein>
    <submittedName>
        <fullName evidence="2">Helix-turn-helix domain-containing protein</fullName>
    </submittedName>
</protein>
<reference evidence="2 3" key="1">
    <citation type="submission" date="2020-02" db="EMBL/GenBank/DDBJ databases">
        <title>complete genome sequence of Rhodobacteraceae bacterium.</title>
        <authorList>
            <person name="Park J."/>
            <person name="Kim Y.-S."/>
            <person name="Kim K.-H."/>
        </authorList>
    </citation>
    <scope>NUCLEOTIDE SEQUENCE [LARGE SCALE GENOMIC DNA]</scope>
    <source>
        <strain evidence="2 3">RR4-56</strain>
    </source>
</reference>
<accession>A0A7L5BY22</accession>
<dbReference type="InterPro" id="IPR009061">
    <property type="entry name" value="DNA-bd_dom_put_sf"/>
</dbReference>
<evidence type="ECO:0000259" key="1">
    <source>
        <dbReference type="Pfam" id="PF12728"/>
    </source>
</evidence>
<dbReference type="Proteomes" id="UP000503336">
    <property type="component" value="Chromosome"/>
</dbReference>
<evidence type="ECO:0000313" key="2">
    <source>
        <dbReference type="EMBL" id="QIE56642.1"/>
    </source>
</evidence>
<organism evidence="2 3">
    <name type="scientific">Pikeienuella piscinae</name>
    <dbReference type="NCBI Taxonomy" id="2748098"/>
    <lineage>
        <taxon>Bacteria</taxon>
        <taxon>Pseudomonadati</taxon>
        <taxon>Pseudomonadota</taxon>
        <taxon>Alphaproteobacteria</taxon>
        <taxon>Rhodobacterales</taxon>
        <taxon>Paracoccaceae</taxon>
        <taxon>Pikeienuella</taxon>
    </lineage>
</organism>
<proteinExistence type="predicted"/>
<name>A0A7L5BY22_9RHOB</name>
<keyword evidence="3" id="KW-1185">Reference proteome</keyword>
<dbReference type="SUPFAM" id="SSF46955">
    <property type="entry name" value="Putative DNA-binding domain"/>
    <property type="match status" value="1"/>
</dbReference>
<dbReference type="InterPro" id="IPR041657">
    <property type="entry name" value="HTH_17"/>
</dbReference>
<dbReference type="Gene3D" id="1.10.1660.10">
    <property type="match status" value="1"/>
</dbReference>